<keyword evidence="4" id="KW-1185">Reference proteome</keyword>
<evidence type="ECO:0000313" key="4">
    <source>
        <dbReference type="Proteomes" id="UP001164693"/>
    </source>
</evidence>
<accession>A0ABY7K264</accession>
<proteinExistence type="predicted"/>
<protein>
    <submittedName>
        <fullName evidence="3">Alpha/beta fold hydrolase</fullName>
    </submittedName>
</protein>
<dbReference type="EMBL" id="CP097463">
    <property type="protein sequence ID" value="WAX57958.1"/>
    <property type="molecule type" value="Genomic_DNA"/>
</dbReference>
<reference evidence="3" key="1">
    <citation type="submission" date="2022-05" db="EMBL/GenBank/DDBJ databases">
        <title>Jatrophihabitans sp. SB3-54 whole genome sequence.</title>
        <authorList>
            <person name="Suh M.K."/>
            <person name="Eom M.K."/>
            <person name="Kim J.S."/>
            <person name="Kim H.S."/>
            <person name="Do H.E."/>
            <person name="Shin Y.K."/>
            <person name="Lee J.-S."/>
        </authorList>
    </citation>
    <scope>NUCLEOTIDE SEQUENCE</scope>
    <source>
        <strain evidence="3">SB3-54</strain>
    </source>
</reference>
<dbReference type="Pfam" id="PF12146">
    <property type="entry name" value="Hydrolase_4"/>
    <property type="match status" value="1"/>
</dbReference>
<dbReference type="PANTHER" id="PTHR43798">
    <property type="entry name" value="MONOACYLGLYCEROL LIPASE"/>
    <property type="match status" value="1"/>
</dbReference>
<gene>
    <name evidence="3" type="ORF">M6B22_04125</name>
</gene>
<dbReference type="Gene3D" id="3.40.50.1820">
    <property type="entry name" value="alpha/beta hydrolase"/>
    <property type="match status" value="1"/>
</dbReference>
<keyword evidence="1 3" id="KW-0378">Hydrolase</keyword>
<sequence>MAVFPGAEPYAADGGPVGVLLSHGFTGCPASLRPWAEHLAAAGYTVRLPLLPGHGTSWQDANRTGWPDWYGRIEQSFEELAARCEQVFAFGLSMGGTLVTRLAEQRGDAVAGLVLVNPSYATERFDARFARFLAPFVHSRPAIGNDIKKPGVVEPAYDRTPVAAFASLQKLWHVVVDDLDKLTCPVRMYRSVEDHVVEPLSAKLLLTRATGTAVQEVLLENSYHVATLDNDAPAIFDGSVEFIRSVVGTAAVEDVP</sequence>
<dbReference type="SUPFAM" id="SSF53474">
    <property type="entry name" value="alpha/beta-Hydrolases"/>
    <property type="match status" value="1"/>
</dbReference>
<evidence type="ECO:0000259" key="2">
    <source>
        <dbReference type="Pfam" id="PF12146"/>
    </source>
</evidence>
<dbReference type="GO" id="GO:0016787">
    <property type="term" value="F:hydrolase activity"/>
    <property type="evidence" value="ECO:0007669"/>
    <property type="project" value="UniProtKB-KW"/>
</dbReference>
<dbReference type="InterPro" id="IPR012354">
    <property type="entry name" value="Esterase_lipase"/>
</dbReference>
<name>A0ABY7K264_9ACTN</name>
<evidence type="ECO:0000256" key="1">
    <source>
        <dbReference type="ARBA" id="ARBA00022801"/>
    </source>
</evidence>
<dbReference type="InterPro" id="IPR029058">
    <property type="entry name" value="AB_hydrolase_fold"/>
</dbReference>
<organism evidence="3 4">
    <name type="scientific">Jatrophihabitans cynanchi</name>
    <dbReference type="NCBI Taxonomy" id="2944128"/>
    <lineage>
        <taxon>Bacteria</taxon>
        <taxon>Bacillati</taxon>
        <taxon>Actinomycetota</taxon>
        <taxon>Actinomycetes</taxon>
        <taxon>Jatrophihabitantales</taxon>
        <taxon>Jatrophihabitantaceae</taxon>
        <taxon>Jatrophihabitans</taxon>
    </lineage>
</organism>
<dbReference type="InterPro" id="IPR022742">
    <property type="entry name" value="Hydrolase_4"/>
</dbReference>
<dbReference type="Proteomes" id="UP001164693">
    <property type="component" value="Chromosome"/>
</dbReference>
<feature type="domain" description="Serine aminopeptidase S33" evidence="2">
    <location>
        <begin position="19"/>
        <end position="229"/>
    </location>
</feature>
<dbReference type="RefSeq" id="WP_269444506.1">
    <property type="nucleotide sequence ID" value="NZ_CP097463.1"/>
</dbReference>
<evidence type="ECO:0000313" key="3">
    <source>
        <dbReference type="EMBL" id="WAX57958.1"/>
    </source>
</evidence>
<dbReference type="InterPro" id="IPR050266">
    <property type="entry name" value="AB_hydrolase_sf"/>
</dbReference>
<dbReference type="PIRSF" id="PIRSF017388">
    <property type="entry name" value="Esterase_lipase"/>
    <property type="match status" value="1"/>
</dbReference>
<dbReference type="PANTHER" id="PTHR43798:SF31">
    <property type="entry name" value="AB HYDROLASE SUPERFAMILY PROTEIN YCLE"/>
    <property type="match status" value="1"/>
</dbReference>